<dbReference type="NCBIfam" id="NF012211">
    <property type="entry name" value="tand_rpt_95"/>
    <property type="match status" value="3"/>
</dbReference>
<dbReference type="PANTHER" id="PTHR24273">
    <property type="entry name" value="FI04643P-RELATED"/>
    <property type="match status" value="1"/>
</dbReference>
<feature type="domain" description="HYR-like" evidence="1">
    <location>
        <begin position="743"/>
        <end position="812"/>
    </location>
</feature>
<dbReference type="Pfam" id="PF17963">
    <property type="entry name" value="Big_9"/>
    <property type="match status" value="3"/>
</dbReference>
<comment type="caution">
    <text evidence="3">The sequence shown here is derived from an EMBL/GenBank/DDBJ whole genome shotgun (WGS) entry which is preliminary data.</text>
</comment>
<feature type="domain" description="HYR-like" evidence="1">
    <location>
        <begin position="1572"/>
        <end position="1642"/>
    </location>
</feature>
<evidence type="ECO:0000259" key="1">
    <source>
        <dbReference type="Pfam" id="PF23237"/>
    </source>
</evidence>
<protein>
    <recommendedName>
        <fullName evidence="5">Gliding motility-associated C-terminal domain-containing protein</fullName>
    </recommendedName>
</protein>
<gene>
    <name evidence="3" type="ORF">GCM10022292_25960</name>
</gene>
<dbReference type="InterPro" id="IPR013783">
    <property type="entry name" value="Ig-like_fold"/>
</dbReference>
<feature type="domain" description="HYR-like" evidence="1">
    <location>
        <begin position="1157"/>
        <end position="1227"/>
    </location>
</feature>
<dbReference type="RefSeq" id="WP_344715295.1">
    <property type="nucleotide sequence ID" value="NZ_BAABCB010000027.1"/>
</dbReference>
<feature type="domain" description="HYR-like" evidence="1">
    <location>
        <begin position="1990"/>
        <end position="2059"/>
    </location>
</feature>
<evidence type="ECO:0000313" key="4">
    <source>
        <dbReference type="Proteomes" id="UP001501682"/>
    </source>
</evidence>
<accession>A0ABP8CZ96</accession>
<name>A0ABP8CZ96_9FLAO</name>
<dbReference type="EMBL" id="BAABCB010000027">
    <property type="protein sequence ID" value="GAA4245057.1"/>
    <property type="molecule type" value="Genomic_DNA"/>
</dbReference>
<proteinExistence type="predicted"/>
<dbReference type="Gene3D" id="2.60.40.740">
    <property type="match status" value="1"/>
</dbReference>
<dbReference type="Pfam" id="PF13573">
    <property type="entry name" value="SprB"/>
    <property type="match status" value="8"/>
</dbReference>
<dbReference type="InterPro" id="IPR025667">
    <property type="entry name" value="SprB_repeat"/>
</dbReference>
<dbReference type="InterPro" id="IPR057078">
    <property type="entry name" value="HYR-4C"/>
</dbReference>
<dbReference type="Pfam" id="PF23237">
    <property type="entry name" value="HYR_4C"/>
    <property type="match status" value="4"/>
</dbReference>
<sequence length="4592" mass="482892">MKNNFTLSFFWLLTISVVSLLFINNGFAQEQFEKESDYWPKTAKLSEVELKNYMEVLKKRAKIYNDNKSFSSYNQRSSEINPVGTCNVITCGSFNALDITPNNNGLPPEFQIAVDGSTYSADVIYDCWNDQGTVDYSEGQYISYSNVNANIDTPAIISPSPDGGGFSIFSYKFEGIEQNLEVLPNATYRVCFEIAVIPRYSNSNGSFVEFIPNLNFGINSGGIQINDPLTYTHDDLTIHPLSDFPVSLSTATTGPFQNPGGWTEIDPFWETVCITFQSDSSGMVNVFYQTQDPGRSVVLVDGLRLSLEGYAVPPTIAEENIDIDNTAIDVFCDSFSVDLNSYITSAGPGGSELTWSTSPDPLDTSEHLSNTVVSTPGTYYVFYYNPYDLCASPAGSIDLMISDLAASIDSKSDADCIDDSNGSVSVLATNGNPPYSYTINGGSSQSSNTFSGLSVGNHSVEVTDSNNCAVSVNFDIMANDTEAPTASNLDPISVECIDEVPEYNIEDVDDEIDNITAHPIVTFISDVSNNSSCPETITRTYSVTDECGNSINVTQLITVIDTIPPTIDTPASDIIIECGVTPDGTLQAWLDNNGGAVASDTCGNVTWSNNYNDGVSDCSSSKTVIFTATDDCGNSTTTSATYAIQDTTPPVITNPASDQSVECNIDNNAPQSIQAWLNTNGGATATDDCSAIIWTNNFTALSGGCGQTGSATVTFTATDGCGNSTSTTATFSNTDTSNPVAHKAPADLTLQCIDEVPSPGQLTASDNCMTNITVTGVDNIDNSNPCHITIVRTWTFVDDCGNSSSVSQNITVADTTAPTFTVPANLNIECGVDPNNLSITGDVTDEKDNCSTGLNATYTDSVTNGNCTNTETIRRTWSLTDDCNNTTTHVQTINVVDTTAPTLIIPSNVTVECTDPTDPSATGTATGSDSCGNVTISYNDTSYANCGNTEKIKRTWTATDDCGNTRSRNQFITVKDTTPPTIDTPASDIIIECGVTPDGTLQAWLNNNGGAVASDTCGNVKWSNNYDDGVSDCSASTTVIFTATDACGNTATTSATYTIQDTTPPVITNPASDQSVECNIDSNATQSIQAWLNSNGGATATDDCSAIVWTNNFTTLSGGCGETGSATVTFTATDGCGNSSSTTATYSNTDTSNPVVPNAPADLTLQCIDEVPSPGTLTASDNCMTNITVTGVDNIDNSNPCHTTIVRTWTFVDDCGNSSSVSQNITVADTTAPTFTVPADLNIECGVDPNNLSITGDVTDEKDNCSSGLNATYTDSVTNGNCTNTEKITRTWSLTDDCNNTTTHVQTINVVDTTAPTLIIPSDVTLECTDPTDPSATGTATGSDSCGNVTISYNDTSVANCGNTEKIKRTWTATDDCGNTKSLNQIITVEDTTPPTIDTPASDIMIECGVTPSGTLQAWLDNNGGAVASDTCGNVKWSNNYNDGVSDCTASTTVIFTATDACGNTATTSATYTIQDTTPPVITIPASNQTVECSIDSNAAQSIQAWLNSNGGATATDDCSAIVWTNNFTALSGGCGDTGSATVTFTATDGCGNSTSTTATFSNSDTTNPVVPNAPDDLTLQCIDEVPRPGQLTATDNCMNNITVTGVDNINDSNPCRIVIERTWTFVDNCGNSSSVSQNITVADTTAPTFTAPADLDIECGVDINNLAITGDVTNEKDNCSSGLNATYTDNVTNNNCGNTKTIRRTWSLTDDCNNTTTHVQTINLIDTTAPNLTIPSDITIECSSSIDPTATGTATGIDSCGNVTISYNDTSVADCGNTEKITRTWTATDECGNSTSLNQIITIEDTTPPTIDIPASQIMIECGITPEGTLQDWLDNNGGAVASDTCGNVTWSNDFVMNTDVDCENRGITVTFTATDDCGNASKTRATYIIQDTTPPVITNPASDQSIECNIDGGVTEDIITWLATNGGASATDLCSTITWSHNFTSLSDGCGETGSATVTFTATDDCGNSTSTTATFNSIDTTKPVAPNAPDDLTFQCIDEVPNPGPLTATDNCMDNITVTGVDNVDDSNPCHTSILRTWTFIDDCGNSSSVSQNITVIDTTDPSFNESLPTNITVDSSSIPTASILTASDNCDDNIDVVFSETLIGNKCDTSYAIERNWTAEDDCGNDIEHTQVINVNQSVLSITLNSKTDVNCFGQTTGAIDINVTGGLPPYSYSWSTGATSQDLTNIPAGVHSVTVTDANGCTSTKSYTISEPTAFSLSIDQVNATSAQGCDNGTATATITGGNAPYTYQWSASANNQTTATATDLSVGDHTVIITDDNRCTTSQTITISCTDDCDTAITTDNITNVLCFNSATGEATVSASSVINPTATFTFTWSNGQVDTGAEDSTLSNVIAGTYTVSVTMDGSSCDPVEQEIEITQPSALNVSIDKVDATSAQGCDDGTATATVTGGIAPYTYEWSASADNQITATATNLPVGNHSVVVIDANGCKTVKSIRITCTNDCDTATTTDNITNVLCFGDATGAATVSASSVIKPTATFTFTWSNGQVDTGVEYSTLSNVIAGTYTVSVVMDGSSCDPVVHEVEITEPNALSVSINKVNATSAQGCDDGTATALSTGGNAPYSYQWSASANNQTTMTATNLPVGDHTVIITDDNGCTTSQTITISCTDDCDTATTTDNITNVLCFGDATGAATVSASSVINPTATFTFTWSNGQVDTGAEDSTLSNVIAGTYTVSVIMDGSSCDPVEQVIEITQPNTSLSASISTQTDILCGSLGQFTIEGTGGTSPYTYSIDNGNNFLTNGTFTNLIEGDYSVIVKDANGCTETVTINILSNCTDAIADINNTFVNQSVTGNVLTNDEDYEGDNQIVTANTNPTNGNVVINDNGSYTYTPNPGFIGEDTFEYTICDDGNPQACDSAIVYIEVLPESSTENEPPIANADTATTPEGTSIAIVILANDFDPDTDPITITGTTNPSNGTITVNNNGTITYTPNDGFTGEDTFTYTICDDGNPQLCDTATVTVTVQDTSMANTTNANDDAYHLTPTSVLIGNVLLNDNDIEDDIQTVTSTTVITTQGVTVNIDPNTGEFTYTPNAGYSGTDSFIYTICDNGTPMACDQATVYITIDGVAGLSIVKSASSNSTDCVAAGDTITYTFTVTNSGDILINTVTVIDDLLGGNITDSLTLTGDNGDGILDPSETWIFTAPNYTITQDNVDAGSITNNVTVSGLEPDGTTSVLATDTYIIDANNPDVTLCDNGSIEIVKAASSTASGCVGEGDIVTYTFTVTNNGDVSINSITITDDLLGGDITASLTLTGDDGDSVLDPSETWIFTAPDYTITQANVDAGNITNNVTVNGLQPDGTTPVQATDTYIIDANNPDVTLCNESGIQLIKTGVFNNDNGNDCTEIDETITYTFTVINSGDVALENVIITDSLLDNATPSISIAFVSGDTDNDNQLDPNETWIYSATYLITQADIDATEVINSATVNAEEVVNGSNVTATSQTTTELIKDTTPPDTSNCAVLDETFECSGADNETLANAWNTANILALENCATDACDNNITITSDYNFDNLVTNCGASGTITVIYTLTDATGNASTLSATLTIEDTTGPDLSACNVADETIECDGSDTESVVITWNAANIAALETCGTDTCDTEPTNIVTSNYDFNNLVPTCGSGGTITIQYTVADDCGNTTTIDATLTIEDTTPPTFSVPANITIECDEDATDLTLTGDVTDESDNCSTGLEAIFTDSIADGSCPSSSIITRTWSLTDSCDNTTTFVQTITIQDTTAPNIDESAVENISIECGITLAGTLEDWLANNAGATATDNCSTITWTNDYDSNTDIDCENGAITVTFTATDECGNAATTSATYSLIDTQAPLLTIPLDVTIECNEDSSPDNTGMGKAIDECNITATITYSDSETDACGTTKTIIRTWTATDACGNSVSEDQIITVQDSTPPTFTVPEDITIECDIDTTDLTITGDVTDETDNCSTELEATFTDNVIDGDCPNSSIITRTWLLVDDCDNATSFVQTITVQDSTAPTFSVPNDITIECDADATDLTITGDVTDEADNCSTGLDAIFTDSVADGSCPGTSIITRTWSLTDDCDNTTTFVQTITIQDSTPPTFSVPADITIECDADATDLTLTGDVTDVTDNCSSELEATYTDSVAEGSCPSASIITRTWSLTDDCDNTTTAIQTITVQDTTVPTFSVPADITVECDIDITDVTLTGDVTDESDNCATDLEAVFTDSTAEGNCPNESIITRTWSLTDDCDNTTTFVQTITVQDTTAPSFNETLPADITVECDDVPTAETLTATDNCGTAEVTFQEEITNGDCIGYYIIERTWTATDSCGIEAVHTQFISVQDTSAPTLVTAFDENITVACDDIPVKPSLGFEDSCSNDINVEYEEVSYQENDFEDYNIVRTWTVTDDCGNQALYTQNIAVEISNVINVQEGFRCVLDIEFDLFELLSGDFSMDGTWSVIAGDTTLNGSYFDPSTADVGVYTFLYAITEGPCPKEVEVNVTIDDDCLVLPCSSADNVVISKTVTSNGDNINDYFTVDSIEQCGFVIELQIFNRWGAQIYKSNNYKNDWGGEAHGSSVGGSGKVPTGTYYYIINVKNSGLAPFSGPIYVATN</sequence>
<keyword evidence="4" id="KW-1185">Reference proteome</keyword>
<dbReference type="InterPro" id="IPR047589">
    <property type="entry name" value="DUF11_rpt"/>
</dbReference>
<feature type="domain" description="DUF7507" evidence="2">
    <location>
        <begin position="3218"/>
        <end position="3323"/>
    </location>
</feature>
<dbReference type="PANTHER" id="PTHR24273:SF32">
    <property type="entry name" value="HYALIN"/>
    <property type="match status" value="1"/>
</dbReference>
<evidence type="ECO:0000313" key="3">
    <source>
        <dbReference type="EMBL" id="GAA4245057.1"/>
    </source>
</evidence>
<feature type="domain" description="DUF7507" evidence="2">
    <location>
        <begin position="3346"/>
        <end position="3459"/>
    </location>
</feature>
<dbReference type="InterPro" id="IPR055354">
    <property type="entry name" value="DUF7507"/>
</dbReference>
<dbReference type="NCBIfam" id="TIGR01451">
    <property type="entry name" value="B_ant_repeat"/>
    <property type="match status" value="3"/>
</dbReference>
<dbReference type="Pfam" id="PF13585">
    <property type="entry name" value="CHU_C"/>
    <property type="match status" value="1"/>
</dbReference>
<feature type="domain" description="DUF7507" evidence="2">
    <location>
        <begin position="3090"/>
        <end position="3194"/>
    </location>
</feature>
<dbReference type="Gene3D" id="2.60.40.10">
    <property type="entry name" value="Immunoglobulins"/>
    <property type="match status" value="2"/>
</dbReference>
<evidence type="ECO:0008006" key="5">
    <source>
        <dbReference type="Google" id="ProtNLM"/>
    </source>
</evidence>
<reference evidence="4" key="1">
    <citation type="journal article" date="2019" name="Int. J. Syst. Evol. Microbiol.">
        <title>The Global Catalogue of Microorganisms (GCM) 10K type strain sequencing project: providing services to taxonomists for standard genome sequencing and annotation.</title>
        <authorList>
            <consortium name="The Broad Institute Genomics Platform"/>
            <consortium name="The Broad Institute Genome Sequencing Center for Infectious Disease"/>
            <person name="Wu L."/>
            <person name="Ma J."/>
        </authorList>
    </citation>
    <scope>NUCLEOTIDE SEQUENCE [LARGE SCALE GENOMIC DNA]</scope>
    <source>
        <strain evidence="4">JCM 17633</strain>
    </source>
</reference>
<organism evidence="3 4">
    <name type="scientific">Winogradskyella damuponensis</name>
    <dbReference type="NCBI Taxonomy" id="943939"/>
    <lineage>
        <taxon>Bacteria</taxon>
        <taxon>Pseudomonadati</taxon>
        <taxon>Bacteroidota</taxon>
        <taxon>Flavobacteriia</taxon>
        <taxon>Flavobacteriales</taxon>
        <taxon>Flavobacteriaceae</taxon>
        <taxon>Winogradskyella</taxon>
    </lineage>
</organism>
<dbReference type="Gene3D" id="2.60.40.3440">
    <property type="match status" value="3"/>
</dbReference>
<evidence type="ECO:0000259" key="2">
    <source>
        <dbReference type="Pfam" id="PF24346"/>
    </source>
</evidence>
<dbReference type="Proteomes" id="UP001501682">
    <property type="component" value="Unassembled WGS sequence"/>
</dbReference>
<dbReference type="Pfam" id="PF24346">
    <property type="entry name" value="DUF7507"/>
    <property type="match status" value="3"/>
</dbReference>